<dbReference type="CDD" id="cd00056">
    <property type="entry name" value="ENDO3c"/>
    <property type="match status" value="1"/>
</dbReference>
<keyword evidence="2" id="KW-0378">Hydrolase</keyword>
<dbReference type="PIRSF" id="PIRSF001435">
    <property type="entry name" value="Nth"/>
    <property type="match status" value="1"/>
</dbReference>
<accession>A0A2A4FXF7</accession>
<dbReference type="GO" id="GO:0006284">
    <property type="term" value="P:base-excision repair"/>
    <property type="evidence" value="ECO:0007669"/>
    <property type="project" value="InterPro"/>
</dbReference>
<dbReference type="RefSeq" id="WP_066963499.1">
    <property type="nucleotide sequence ID" value="NZ_CP023449.1"/>
</dbReference>
<dbReference type="EMBL" id="NWUF01000008">
    <property type="protein sequence ID" value="PCE42401.1"/>
    <property type="molecule type" value="Genomic_DNA"/>
</dbReference>
<comment type="caution">
    <text evidence="2">The sequence shown here is derived from an EMBL/GenBank/DDBJ whole genome shotgun (WGS) entry which is preliminary data.</text>
</comment>
<evidence type="ECO:0000259" key="1">
    <source>
        <dbReference type="SMART" id="SM00478"/>
    </source>
</evidence>
<sequence>MQMGFGFGALDDIRWVRSQLDTHFGSPGAIYRRSPVGQLVKSSISSRTQDSVSLAAYGRLIETFPSWAELAAASADQVESAIADVTFPDVKARHLLDALRMIAADHPDFDLGFLADMNIAHAKAWLEHLPGVGPKVAASALNFSTLAMPAFVVDTHILRILRRYGFIRGKADIAVAYDTIMEMAPWEADDLAELHMLMKRLGQTICRADHPDCRICPLRRKCKVASQVRSSKSSI</sequence>
<dbReference type="OrthoDB" id="9800977at2"/>
<dbReference type="InterPro" id="IPR011257">
    <property type="entry name" value="DNA_glycosylase"/>
</dbReference>
<dbReference type="Proteomes" id="UP000218934">
    <property type="component" value="Unassembled WGS sequence"/>
</dbReference>
<proteinExistence type="predicted"/>
<gene>
    <name evidence="2" type="ORF">COO09_10395</name>
</gene>
<organism evidence="2 3">
    <name type="scientific">Rhizorhabdus dicambivorans</name>
    <dbReference type="NCBI Taxonomy" id="1850238"/>
    <lineage>
        <taxon>Bacteria</taxon>
        <taxon>Pseudomonadati</taxon>
        <taxon>Pseudomonadota</taxon>
        <taxon>Alphaproteobacteria</taxon>
        <taxon>Sphingomonadales</taxon>
        <taxon>Sphingomonadaceae</taxon>
        <taxon>Rhizorhabdus</taxon>
    </lineage>
</organism>
<keyword evidence="2" id="KW-0255">Endonuclease</keyword>
<dbReference type="PANTHER" id="PTHR47203">
    <property type="match status" value="1"/>
</dbReference>
<dbReference type="Gene3D" id="1.10.340.30">
    <property type="entry name" value="Hypothetical protein, domain 2"/>
    <property type="match status" value="1"/>
</dbReference>
<keyword evidence="2" id="KW-0540">Nuclease</keyword>
<dbReference type="Gene3D" id="1.10.1670.10">
    <property type="entry name" value="Helix-hairpin-Helix base-excision DNA repair enzymes (C-terminal)"/>
    <property type="match status" value="1"/>
</dbReference>
<dbReference type="PANTHER" id="PTHR47203:SF1">
    <property type="entry name" value="HYPOTHETICAL BASE EXCISION DNA REPAIR PROTEIN (EUROFUNG)"/>
    <property type="match status" value="1"/>
</dbReference>
<evidence type="ECO:0000313" key="2">
    <source>
        <dbReference type="EMBL" id="PCE42401.1"/>
    </source>
</evidence>
<dbReference type="Pfam" id="PF00730">
    <property type="entry name" value="HhH-GPD"/>
    <property type="match status" value="1"/>
</dbReference>
<dbReference type="SUPFAM" id="SSF48150">
    <property type="entry name" value="DNA-glycosylase"/>
    <property type="match status" value="1"/>
</dbReference>
<dbReference type="KEGG" id="rdi:CMV14_13385"/>
<dbReference type="AlphaFoldDB" id="A0A2A4FXF7"/>
<keyword evidence="3" id="KW-1185">Reference proteome</keyword>
<reference evidence="2 3" key="1">
    <citation type="submission" date="2017-09" db="EMBL/GenBank/DDBJ databases">
        <title>The Catabolism of 3,6-Dichlorosalicylic acid is Initiated by the Cytochrome P450 Monooxygenase DsmABC in Rhizorhabdus dicambivorans Ndbn-20.</title>
        <authorList>
            <person name="Na L."/>
        </authorList>
    </citation>
    <scope>NUCLEOTIDE SEQUENCE [LARGE SCALE GENOMIC DNA]</scope>
    <source>
        <strain evidence="2 3">Ndbn-20m</strain>
    </source>
</reference>
<dbReference type="GO" id="GO:0004519">
    <property type="term" value="F:endonuclease activity"/>
    <property type="evidence" value="ECO:0007669"/>
    <property type="project" value="UniProtKB-KW"/>
</dbReference>
<dbReference type="InterPro" id="IPR003265">
    <property type="entry name" value="HhH-GPD_domain"/>
</dbReference>
<name>A0A2A4FXF7_9SPHN</name>
<protein>
    <submittedName>
        <fullName evidence="2">Endonuclease</fullName>
    </submittedName>
</protein>
<evidence type="ECO:0000313" key="3">
    <source>
        <dbReference type="Proteomes" id="UP000218934"/>
    </source>
</evidence>
<dbReference type="InterPro" id="IPR023170">
    <property type="entry name" value="HhH_base_excis_C"/>
</dbReference>
<dbReference type="SMART" id="SM00478">
    <property type="entry name" value="ENDO3c"/>
    <property type="match status" value="1"/>
</dbReference>
<feature type="domain" description="HhH-GPD" evidence="1">
    <location>
        <begin position="44"/>
        <end position="204"/>
    </location>
</feature>